<dbReference type="EMBL" id="CP017174">
    <property type="protein sequence ID" value="QDE70484.1"/>
    <property type="molecule type" value="Genomic_DNA"/>
</dbReference>
<sequence>MRFRAPHLGTQMACAVHGRVWDVSQEVRNPAGRTSPCQPCAGRSFPGRQALMPLRFKSRSALLWLTLSLSACREDVPPAPVVPPIDDPREEQSVPYVSIDGMDNASGFLRGTIQGQGDIRAVEVHVDGVLLGWAEVHGDQWSIQWQPGARMHSIEVVAHDGSGTPARASLALQPLDFDTQHALYQPPSLLTLPTSESATTRYTLDGSTPTADSPIYTSPLVLMRSQGEPAPLSLIPTNPPETPEEWRWLPPRGPVGRAAVVRFQQFQDATPVGASGTRSYLIDKSHGSLPVMSLTVDAEHFFGFEHGIYVPGRIHAEDPLPDWMWGNGNYHQSGKDWERPLHVEWFEVEGQPVISQGAGVRIHGSGSAALPHKSLRLYAKEDYGPKTFRAAVFPDQALDEYTRLIVRTSGQDLLYSKIRDCALQGLLRETALNVQACRPTVLYLNGEYWGLHELRERYDEYYLASRHGIDRKKVAILELDGVLDTGAEGDESHYLALLDFVRNNDLSLPENLAHVESMMDVDDFIDYQIAEIFFANTDWPHNNVKFWRYVQPESGGATAKDGRWRWLLYDLDNAFLGDPGYDSLARVMTDEALPEWSVLLIRQLMTNADFKSRFVSRFQWHLDNTFREERVTAQLESLADLVAAEIPAHIERWGYPVSVESWRYYVDAMRDFATQRPTHVRQHLEASFGPF</sequence>
<dbReference type="Pfam" id="PF08757">
    <property type="entry name" value="CotH"/>
    <property type="match status" value="1"/>
</dbReference>
<gene>
    <name evidence="2" type="ORF">BHS09_27920</name>
</gene>
<feature type="domain" description="GH29D-like beta-sandwich" evidence="1">
    <location>
        <begin position="185"/>
        <end position="223"/>
    </location>
</feature>
<accession>A0AAE6G4K7</accession>
<evidence type="ECO:0000313" key="2">
    <source>
        <dbReference type="EMBL" id="QDE70484.1"/>
    </source>
</evidence>
<protein>
    <recommendedName>
        <fullName evidence="1">GH29D-like beta-sandwich domain-containing protein</fullName>
    </recommendedName>
</protein>
<dbReference type="AlphaFoldDB" id="A0AAE6G4K7"/>
<proteinExistence type="predicted"/>
<dbReference type="InterPro" id="IPR059177">
    <property type="entry name" value="GH29D-like_dom"/>
</dbReference>
<reference evidence="2 3" key="1">
    <citation type="journal article" date="2019" name="Science">
        <title>Social genes are selection hotspots in kin groups of a soil microbe.</title>
        <authorList>
            <person name="Wielgoss S."/>
            <person name="Wolfensberger R."/>
            <person name="Sun L."/>
            <person name="Fiegna F."/>
            <person name="Velicer G.J."/>
        </authorList>
    </citation>
    <scope>NUCLEOTIDE SEQUENCE [LARGE SCALE GENOMIC DNA]</scope>
    <source>
        <strain evidence="2 3">MC3.5.9c15</strain>
    </source>
</reference>
<organism evidence="2 3">
    <name type="scientific">Myxococcus xanthus</name>
    <dbReference type="NCBI Taxonomy" id="34"/>
    <lineage>
        <taxon>Bacteria</taxon>
        <taxon>Pseudomonadati</taxon>
        <taxon>Myxococcota</taxon>
        <taxon>Myxococcia</taxon>
        <taxon>Myxococcales</taxon>
        <taxon>Cystobacterineae</taxon>
        <taxon>Myxococcaceae</taxon>
        <taxon>Myxococcus</taxon>
    </lineage>
</organism>
<dbReference type="Proteomes" id="UP000320179">
    <property type="component" value="Chromosome"/>
</dbReference>
<dbReference type="InterPro" id="IPR014867">
    <property type="entry name" value="Spore_coat_CotH_CotH2/3/7"/>
</dbReference>
<dbReference type="Pfam" id="PF13290">
    <property type="entry name" value="CHB_HEX_C_1"/>
    <property type="match status" value="1"/>
</dbReference>
<name>A0AAE6G4K7_MYXXA</name>
<evidence type="ECO:0000259" key="1">
    <source>
        <dbReference type="Pfam" id="PF13290"/>
    </source>
</evidence>
<evidence type="ECO:0000313" key="3">
    <source>
        <dbReference type="Proteomes" id="UP000320179"/>
    </source>
</evidence>